<feature type="compositionally biased region" description="Low complexity" evidence="1">
    <location>
        <begin position="610"/>
        <end position="621"/>
    </location>
</feature>
<feature type="region of interest" description="Disordered" evidence="1">
    <location>
        <begin position="1"/>
        <end position="40"/>
    </location>
</feature>
<comment type="caution">
    <text evidence="2">The sequence shown here is derived from an EMBL/GenBank/DDBJ whole genome shotgun (WGS) entry which is preliminary data.</text>
</comment>
<feature type="region of interest" description="Disordered" evidence="1">
    <location>
        <begin position="428"/>
        <end position="450"/>
    </location>
</feature>
<evidence type="ECO:0008006" key="4">
    <source>
        <dbReference type="Google" id="ProtNLM"/>
    </source>
</evidence>
<dbReference type="GeneID" id="85314637"/>
<dbReference type="Proteomes" id="UP001244011">
    <property type="component" value="Unassembled WGS sequence"/>
</dbReference>
<keyword evidence="3" id="KW-1185">Reference proteome</keyword>
<protein>
    <recommendedName>
        <fullName evidence="4">Protein kinase domain-containing protein</fullName>
    </recommendedName>
</protein>
<accession>A0AAJ0C2Z6</accession>
<dbReference type="EMBL" id="MU839007">
    <property type="protein sequence ID" value="KAK1767752.1"/>
    <property type="molecule type" value="Genomic_DNA"/>
</dbReference>
<feature type="compositionally biased region" description="Low complexity" evidence="1">
    <location>
        <begin position="1"/>
        <end position="12"/>
    </location>
</feature>
<gene>
    <name evidence="2" type="ORF">QBC33DRAFT_585768</name>
</gene>
<feature type="region of interest" description="Disordered" evidence="1">
    <location>
        <begin position="595"/>
        <end position="621"/>
    </location>
</feature>
<reference evidence="2" key="1">
    <citation type="submission" date="2023-06" db="EMBL/GenBank/DDBJ databases">
        <title>Genome-scale phylogeny and comparative genomics of the fungal order Sordariales.</title>
        <authorList>
            <consortium name="Lawrence Berkeley National Laboratory"/>
            <person name="Hensen N."/>
            <person name="Bonometti L."/>
            <person name="Westerberg I."/>
            <person name="Brannstrom I.O."/>
            <person name="Guillou S."/>
            <person name="Cros-Aarteil S."/>
            <person name="Calhoun S."/>
            <person name="Haridas S."/>
            <person name="Kuo A."/>
            <person name="Mondo S."/>
            <person name="Pangilinan J."/>
            <person name="Riley R."/>
            <person name="Labutti K."/>
            <person name="Andreopoulos B."/>
            <person name="Lipzen A."/>
            <person name="Chen C."/>
            <person name="Yanf M."/>
            <person name="Daum C."/>
            <person name="Ng V."/>
            <person name="Clum A."/>
            <person name="Steindorff A."/>
            <person name="Ohm R."/>
            <person name="Martin F."/>
            <person name="Silar P."/>
            <person name="Natvig D."/>
            <person name="Lalanne C."/>
            <person name="Gautier V."/>
            <person name="Ament-Velasquez S.L."/>
            <person name="Kruys A."/>
            <person name="Hutchinson M.I."/>
            <person name="Powell A.J."/>
            <person name="Barry K."/>
            <person name="Miller A.N."/>
            <person name="Grigoriev I.V."/>
            <person name="Debuchy R."/>
            <person name="Gladieux P."/>
            <person name="Thoren M.H."/>
            <person name="Johannesson H."/>
        </authorList>
    </citation>
    <scope>NUCLEOTIDE SEQUENCE</scope>
    <source>
        <strain evidence="2">8032-3</strain>
    </source>
</reference>
<evidence type="ECO:0000256" key="1">
    <source>
        <dbReference type="SAM" id="MobiDB-lite"/>
    </source>
</evidence>
<dbReference type="RefSeq" id="XP_060283965.1">
    <property type="nucleotide sequence ID" value="XM_060431450.1"/>
</dbReference>
<name>A0AAJ0C2Z6_9PEZI</name>
<evidence type="ECO:0000313" key="2">
    <source>
        <dbReference type="EMBL" id="KAK1767752.1"/>
    </source>
</evidence>
<evidence type="ECO:0000313" key="3">
    <source>
        <dbReference type="Proteomes" id="UP001244011"/>
    </source>
</evidence>
<sequence>MAETTAAAATGTIKRENDDLPEQGSGPKKARSTPAVHRPNVGSTSFEFGYHLRPYPWELNSLPPPGKLWESRAKEGGLVWYEPAYKKSILSNSMPMEEDVPFYYLRTNENVWHIPVQLLSQGGQGVIVLYRELWGLPNSRILPSTEPVTRYVGKLNYRSGEFFKELSAAFDDGEYMGGDDDEIPVDFSETFRDEVMANELMRMTGTSHTVRTIGFPKHSDSYFLMEHIEDGTLADYRGPWTLVDVWHLFECLVKAAAVMAWGSEYPDFRIKGWQQIIHLDLVPENGRTPRHLTGCFGDNPADGVIVFVGRSGDPYHSCGSHRCFKVGDYGYNILWPVGDVVTNPFEDPTAPGMVNHHRKEMVDIESKDRRYTGRGRARPPEQTHAIQKLNAKGDHKIAHNYSWWTNVWQIGKIIQGLDLSPIEGTTKAATGPGLSEKLDGDPTAGTPGHKTPLELSALTHMARTAYWRAASRPTGAGAGATEASESLSLARLRRLVDACTMPAPQSRVDISNILIEVTRGLGEAGAYSDPRWREPPVVQWEADAQDRFIGLAQGRVEEDRAKSKLLPPVVAADAVKARAEELRDALQGLLVDGEDEPKLQGQGQRPLHVAAAAAAGASRGL</sequence>
<proteinExistence type="predicted"/>
<organism evidence="2 3">
    <name type="scientific">Phialemonium atrogriseum</name>
    <dbReference type="NCBI Taxonomy" id="1093897"/>
    <lineage>
        <taxon>Eukaryota</taxon>
        <taxon>Fungi</taxon>
        <taxon>Dikarya</taxon>
        <taxon>Ascomycota</taxon>
        <taxon>Pezizomycotina</taxon>
        <taxon>Sordariomycetes</taxon>
        <taxon>Sordariomycetidae</taxon>
        <taxon>Cephalothecales</taxon>
        <taxon>Cephalothecaceae</taxon>
        <taxon>Phialemonium</taxon>
    </lineage>
</organism>
<dbReference type="AlphaFoldDB" id="A0AAJ0C2Z6"/>